<comment type="caution">
    <text evidence="2">The sequence shown here is derived from an EMBL/GenBank/DDBJ whole genome shotgun (WGS) entry which is preliminary data.</text>
</comment>
<reference evidence="2" key="1">
    <citation type="journal article" date="2014" name="Int. J. Syst. Evol. Microbiol.">
        <title>Complete genome sequence of Corynebacterium casei LMG S-19264T (=DSM 44701T), isolated from a smear-ripened cheese.</title>
        <authorList>
            <consortium name="US DOE Joint Genome Institute (JGI-PGF)"/>
            <person name="Walter F."/>
            <person name="Albersmeier A."/>
            <person name="Kalinowski J."/>
            <person name="Ruckert C."/>
        </authorList>
    </citation>
    <scope>NUCLEOTIDE SEQUENCE</scope>
    <source>
        <strain evidence="2">VKM Ac-2007</strain>
    </source>
</reference>
<keyword evidence="3" id="KW-1185">Reference proteome</keyword>
<feature type="region of interest" description="Disordered" evidence="1">
    <location>
        <begin position="1"/>
        <end position="59"/>
    </location>
</feature>
<feature type="compositionally biased region" description="Basic and acidic residues" evidence="1">
    <location>
        <begin position="37"/>
        <end position="59"/>
    </location>
</feature>
<accession>A0A9W6HYE3</accession>
<organism evidence="2 3">
    <name type="scientific">Streptosporangium carneum</name>
    <dbReference type="NCBI Taxonomy" id="47481"/>
    <lineage>
        <taxon>Bacteria</taxon>
        <taxon>Bacillati</taxon>
        <taxon>Actinomycetota</taxon>
        <taxon>Actinomycetes</taxon>
        <taxon>Streptosporangiales</taxon>
        <taxon>Streptosporangiaceae</taxon>
        <taxon>Streptosporangium</taxon>
    </lineage>
</organism>
<reference evidence="2" key="2">
    <citation type="submission" date="2023-01" db="EMBL/GenBank/DDBJ databases">
        <authorList>
            <person name="Sun Q."/>
            <person name="Evtushenko L."/>
        </authorList>
    </citation>
    <scope>NUCLEOTIDE SEQUENCE</scope>
    <source>
        <strain evidence="2">VKM Ac-2007</strain>
    </source>
</reference>
<proteinExistence type="predicted"/>
<dbReference type="Proteomes" id="UP001143474">
    <property type="component" value="Unassembled WGS sequence"/>
</dbReference>
<dbReference type="AlphaFoldDB" id="A0A9W6HYE3"/>
<evidence type="ECO:0000313" key="3">
    <source>
        <dbReference type="Proteomes" id="UP001143474"/>
    </source>
</evidence>
<protein>
    <submittedName>
        <fullName evidence="2">Uncharacterized protein</fullName>
    </submittedName>
</protein>
<evidence type="ECO:0000313" key="2">
    <source>
        <dbReference type="EMBL" id="GLK07883.1"/>
    </source>
</evidence>
<sequence length="59" mass="6423">MALRMREGGGKHPAARQRDGEPGFVVEVAGRLKRRVHDGEQDEQKGGDGTDDLPRQTGP</sequence>
<dbReference type="EMBL" id="BSEV01000002">
    <property type="protein sequence ID" value="GLK07883.1"/>
    <property type="molecule type" value="Genomic_DNA"/>
</dbReference>
<feature type="compositionally biased region" description="Basic and acidic residues" evidence="1">
    <location>
        <begin position="1"/>
        <end position="21"/>
    </location>
</feature>
<gene>
    <name evidence="2" type="ORF">GCM10017600_12880</name>
</gene>
<name>A0A9W6HYE3_9ACTN</name>
<evidence type="ECO:0000256" key="1">
    <source>
        <dbReference type="SAM" id="MobiDB-lite"/>
    </source>
</evidence>